<gene>
    <name evidence="8 10" type="primary">aroA</name>
    <name evidence="10" type="ORF">EVA68_02540</name>
</gene>
<comment type="subcellular location">
    <subcellularLocation>
        <location evidence="8">Cytoplasm</location>
    </subcellularLocation>
</comment>
<keyword evidence="5 8" id="KW-0808">Transferase</keyword>
<dbReference type="InterPro" id="IPR006264">
    <property type="entry name" value="EPSP_synthase"/>
</dbReference>
<feature type="binding site" evidence="8">
    <location>
        <position position="338"/>
    </location>
    <ligand>
        <name>3-phosphoshikimate</name>
        <dbReference type="ChEBI" id="CHEBI:145989"/>
    </ligand>
</feature>
<dbReference type="PANTHER" id="PTHR21090:SF5">
    <property type="entry name" value="PENTAFUNCTIONAL AROM POLYPEPTIDE"/>
    <property type="match status" value="1"/>
</dbReference>
<evidence type="ECO:0000256" key="5">
    <source>
        <dbReference type="ARBA" id="ARBA00022679"/>
    </source>
</evidence>
<dbReference type="PROSITE" id="PS00104">
    <property type="entry name" value="EPSP_SYNTHASE_1"/>
    <property type="match status" value="1"/>
</dbReference>
<feature type="active site" description="Proton acceptor" evidence="8">
    <location>
        <position position="311"/>
    </location>
</feature>
<dbReference type="GO" id="GO:0009073">
    <property type="term" value="P:aromatic amino acid family biosynthetic process"/>
    <property type="evidence" value="ECO:0007669"/>
    <property type="project" value="UniProtKB-KW"/>
</dbReference>
<dbReference type="HAMAP" id="MF_00210">
    <property type="entry name" value="EPSP_synth"/>
    <property type="match status" value="1"/>
</dbReference>
<dbReference type="GO" id="GO:0003866">
    <property type="term" value="F:3-phosphoshikimate 1-carboxyvinyltransferase activity"/>
    <property type="evidence" value="ECO:0007669"/>
    <property type="project" value="UniProtKB-UniRule"/>
</dbReference>
<evidence type="ECO:0000256" key="3">
    <source>
        <dbReference type="ARBA" id="ARBA00022490"/>
    </source>
</evidence>
<dbReference type="AlphaFoldDB" id="A0A520S3Q6"/>
<proteinExistence type="inferred from homology"/>
<dbReference type="GO" id="GO:0008652">
    <property type="term" value="P:amino acid biosynthetic process"/>
    <property type="evidence" value="ECO:0007669"/>
    <property type="project" value="UniProtKB-KW"/>
</dbReference>
<dbReference type="Gene3D" id="3.65.10.10">
    <property type="entry name" value="Enolpyruvate transferase domain"/>
    <property type="match status" value="2"/>
</dbReference>
<comment type="subunit">
    <text evidence="8">Monomer.</text>
</comment>
<dbReference type="NCBIfam" id="TIGR01356">
    <property type="entry name" value="aroA"/>
    <property type="match status" value="1"/>
</dbReference>
<feature type="binding site" evidence="8">
    <location>
        <position position="384"/>
    </location>
    <ligand>
        <name>phosphoenolpyruvate</name>
        <dbReference type="ChEBI" id="CHEBI:58702"/>
    </ligand>
</feature>
<dbReference type="EC" id="2.5.1.19" evidence="8"/>
<dbReference type="UniPathway" id="UPA00053">
    <property type="reaction ID" value="UER00089"/>
</dbReference>
<keyword evidence="6 8" id="KW-0057">Aromatic amino acid biosynthesis</keyword>
<dbReference type="GO" id="GO:0005737">
    <property type="term" value="C:cytoplasm"/>
    <property type="evidence" value="ECO:0007669"/>
    <property type="project" value="UniProtKB-SubCell"/>
</dbReference>
<dbReference type="FunFam" id="3.65.10.10:FF:000005">
    <property type="entry name" value="3-phosphoshikimate 1-carboxyvinyltransferase"/>
    <property type="match status" value="1"/>
</dbReference>
<dbReference type="GO" id="GO:0009423">
    <property type="term" value="P:chorismate biosynthetic process"/>
    <property type="evidence" value="ECO:0007669"/>
    <property type="project" value="UniProtKB-UniRule"/>
</dbReference>
<comment type="function">
    <text evidence="8">Catalyzes the transfer of the enolpyruvyl moiety of phosphoenolpyruvate (PEP) to the 5-hydroxyl of shikimate-3-phosphate (S3P) to produce enolpyruvyl shikimate-3-phosphate and inorganic phosphate.</text>
</comment>
<feature type="binding site" evidence="8">
    <location>
        <position position="334"/>
    </location>
    <ligand>
        <name>3-phosphoshikimate</name>
        <dbReference type="ChEBI" id="CHEBI:145989"/>
    </ligand>
</feature>
<evidence type="ECO:0000256" key="7">
    <source>
        <dbReference type="ARBA" id="ARBA00044633"/>
    </source>
</evidence>
<feature type="binding site" evidence="8">
    <location>
        <position position="170"/>
    </location>
    <ligand>
        <name>phosphoenolpyruvate</name>
        <dbReference type="ChEBI" id="CHEBI:58702"/>
    </ligand>
</feature>
<comment type="similarity">
    <text evidence="2 8">Belongs to the EPSP synthase family.</text>
</comment>
<feature type="binding site" evidence="8">
    <location>
        <position position="22"/>
    </location>
    <ligand>
        <name>phosphoenolpyruvate</name>
        <dbReference type="ChEBI" id="CHEBI:58702"/>
    </ligand>
</feature>
<dbReference type="InterPro" id="IPR023193">
    <property type="entry name" value="EPSP_synthase_CS"/>
</dbReference>
<dbReference type="PROSITE" id="PS00885">
    <property type="entry name" value="EPSP_SYNTHASE_2"/>
    <property type="match status" value="1"/>
</dbReference>
<sequence length="426" mass="46255">MNQLTIKPVDSISGEIMLPGSKSLTNRVLLLAALANGKTEISNLLKSDDTSHMVAALSQLGVEISQENDKTIVTGNSGLFRPPEKKAFFLGNAGTAIRPLTAILSLIPGVYTVDGDEYMRERPIAHLTEALSVLGAKISYTGNEGCPPLLVEGGHIKGGKVSVAGHISSQYLTALLMSLPLVRDESTINVIGEQVSKPYLDITLQTMKDFGVSVCNDNYETFRIPGGQKYRTPGNYLIEGDASSASYFFAAAAIKGKTIVRGLGQYSVQGDIQFLDTIEQMGAEVDRHKEYIIVSKGKLNGVDVDLNHIPDAAMTIAIMALFAEGKTRIRNIYNWRVKETDRMTAMATELRKLGAGVQTTEDSITIQPPDQLKSAEIETYGDHRIAMVFSLAALGDIPITIKDPDCTKKTFPNYFTEFAKISQSNV</sequence>
<dbReference type="SUPFAM" id="SSF55205">
    <property type="entry name" value="EPT/RTPC-like"/>
    <property type="match status" value="1"/>
</dbReference>
<keyword evidence="3 8" id="KW-0963">Cytoplasm</keyword>
<dbReference type="FunFam" id="3.65.10.10:FF:000003">
    <property type="entry name" value="3-phosphoshikimate 1-carboxyvinyltransferase"/>
    <property type="match status" value="1"/>
</dbReference>
<feature type="binding site" evidence="8">
    <location>
        <position position="170"/>
    </location>
    <ligand>
        <name>3-phosphoshikimate</name>
        <dbReference type="ChEBI" id="CHEBI:145989"/>
    </ligand>
</feature>
<dbReference type="PIRSF" id="PIRSF000505">
    <property type="entry name" value="EPSPS"/>
    <property type="match status" value="1"/>
</dbReference>
<feature type="binding site" evidence="8">
    <location>
        <position position="122"/>
    </location>
    <ligand>
        <name>phosphoenolpyruvate</name>
        <dbReference type="ChEBI" id="CHEBI:58702"/>
    </ligand>
</feature>
<dbReference type="InterPro" id="IPR013792">
    <property type="entry name" value="RNA3'P_cycl/enolpyr_Trfase_a/b"/>
</dbReference>
<evidence type="ECO:0000259" key="9">
    <source>
        <dbReference type="Pfam" id="PF00275"/>
    </source>
</evidence>
<comment type="pathway">
    <text evidence="1 8">Metabolic intermediate biosynthesis; chorismate biosynthesis; chorismate from D-erythrose 4-phosphate and phosphoenolpyruvate: step 6/7.</text>
</comment>
<dbReference type="InterPro" id="IPR036968">
    <property type="entry name" value="Enolpyruvate_Tfrase_sf"/>
</dbReference>
<feature type="domain" description="Enolpyruvate transferase" evidence="9">
    <location>
        <begin position="7"/>
        <end position="416"/>
    </location>
</feature>
<feature type="binding site" evidence="8">
    <location>
        <position position="196"/>
    </location>
    <ligand>
        <name>3-phosphoshikimate</name>
        <dbReference type="ChEBI" id="CHEBI:145989"/>
    </ligand>
</feature>
<accession>A0A520S3Q6</accession>
<keyword evidence="4 8" id="KW-0028">Amino-acid biosynthesis</keyword>
<organism evidence="10 11">
    <name type="scientific">OM182 bacterium</name>
    <dbReference type="NCBI Taxonomy" id="2510334"/>
    <lineage>
        <taxon>Bacteria</taxon>
        <taxon>Pseudomonadati</taxon>
        <taxon>Pseudomonadota</taxon>
        <taxon>Gammaproteobacteria</taxon>
        <taxon>OMG group</taxon>
        <taxon>OM182 clade</taxon>
    </lineage>
</organism>
<evidence type="ECO:0000256" key="1">
    <source>
        <dbReference type="ARBA" id="ARBA00004811"/>
    </source>
</evidence>
<dbReference type="Pfam" id="PF00275">
    <property type="entry name" value="EPSP_synthase"/>
    <property type="match status" value="1"/>
</dbReference>
<feature type="binding site" evidence="8">
    <location>
        <position position="23"/>
    </location>
    <ligand>
        <name>3-phosphoshikimate</name>
        <dbReference type="ChEBI" id="CHEBI:145989"/>
    </ligand>
</feature>
<feature type="binding site" evidence="8">
    <location>
        <position position="94"/>
    </location>
    <ligand>
        <name>phosphoenolpyruvate</name>
        <dbReference type="ChEBI" id="CHEBI:58702"/>
    </ligand>
</feature>
<feature type="binding site" evidence="8">
    <location>
        <position position="311"/>
    </location>
    <ligand>
        <name>3-phosphoshikimate</name>
        <dbReference type="ChEBI" id="CHEBI:145989"/>
    </ligand>
</feature>
<evidence type="ECO:0000256" key="6">
    <source>
        <dbReference type="ARBA" id="ARBA00023141"/>
    </source>
</evidence>
<evidence type="ECO:0000256" key="4">
    <source>
        <dbReference type="ARBA" id="ARBA00022605"/>
    </source>
</evidence>
<dbReference type="CDD" id="cd01556">
    <property type="entry name" value="EPSP_synthase"/>
    <property type="match status" value="1"/>
</dbReference>
<evidence type="ECO:0000313" key="10">
    <source>
        <dbReference type="EMBL" id="RZO77110.1"/>
    </source>
</evidence>
<evidence type="ECO:0000256" key="2">
    <source>
        <dbReference type="ARBA" id="ARBA00009948"/>
    </source>
</evidence>
<protein>
    <recommendedName>
        <fullName evidence="8">3-phosphoshikimate 1-carboxyvinyltransferase</fullName>
        <ecNumber evidence="8">2.5.1.19</ecNumber>
    </recommendedName>
    <alternativeName>
        <fullName evidence="8">5-enolpyruvylshikimate-3-phosphate synthase</fullName>
        <shortName evidence="8">EPSP synthase</shortName>
        <shortName evidence="8">EPSPS</shortName>
    </alternativeName>
</protein>
<comment type="catalytic activity">
    <reaction evidence="7">
        <text>3-phosphoshikimate + phosphoenolpyruvate = 5-O-(1-carboxyvinyl)-3-phosphoshikimate + phosphate</text>
        <dbReference type="Rhea" id="RHEA:21256"/>
        <dbReference type="ChEBI" id="CHEBI:43474"/>
        <dbReference type="ChEBI" id="CHEBI:57701"/>
        <dbReference type="ChEBI" id="CHEBI:58702"/>
        <dbReference type="ChEBI" id="CHEBI:145989"/>
        <dbReference type="EC" id="2.5.1.19"/>
    </reaction>
    <physiologicalReaction direction="left-to-right" evidence="7">
        <dbReference type="Rhea" id="RHEA:21257"/>
    </physiologicalReaction>
</comment>
<dbReference type="EMBL" id="SHAG01000005">
    <property type="protein sequence ID" value="RZO77110.1"/>
    <property type="molecule type" value="Genomic_DNA"/>
</dbReference>
<feature type="binding site" evidence="8">
    <location>
        <position position="168"/>
    </location>
    <ligand>
        <name>3-phosphoshikimate</name>
        <dbReference type="ChEBI" id="CHEBI:145989"/>
    </ligand>
</feature>
<name>A0A520S3Q6_9GAMM</name>
<feature type="binding site" evidence="8">
    <location>
        <position position="22"/>
    </location>
    <ligand>
        <name>3-phosphoshikimate</name>
        <dbReference type="ChEBI" id="CHEBI:145989"/>
    </ligand>
</feature>
<feature type="binding site" evidence="8">
    <location>
        <position position="409"/>
    </location>
    <ligand>
        <name>phosphoenolpyruvate</name>
        <dbReference type="ChEBI" id="CHEBI:58702"/>
    </ligand>
</feature>
<reference evidence="10 11" key="1">
    <citation type="submission" date="2019-02" db="EMBL/GenBank/DDBJ databases">
        <title>Prokaryotic population dynamics and viral predation in marine succession experiment using metagenomics: the confinement effect.</title>
        <authorList>
            <person name="Haro-Moreno J.M."/>
            <person name="Rodriguez-Valera F."/>
            <person name="Lopez-Perez M."/>
        </authorList>
    </citation>
    <scope>NUCLEOTIDE SEQUENCE [LARGE SCALE GENOMIC DNA]</scope>
    <source>
        <strain evidence="10">MED-G157</strain>
    </source>
</reference>
<feature type="binding site" evidence="8">
    <location>
        <position position="169"/>
    </location>
    <ligand>
        <name>3-phosphoshikimate</name>
        <dbReference type="ChEBI" id="CHEBI:145989"/>
    </ligand>
</feature>
<comment type="caution">
    <text evidence="10">The sequence shown here is derived from an EMBL/GenBank/DDBJ whole genome shotgun (WGS) entry which is preliminary data.</text>
</comment>
<dbReference type="Proteomes" id="UP000316199">
    <property type="component" value="Unassembled WGS sequence"/>
</dbReference>
<evidence type="ECO:0000256" key="8">
    <source>
        <dbReference type="HAMAP-Rule" id="MF_00210"/>
    </source>
</evidence>
<evidence type="ECO:0000313" key="11">
    <source>
        <dbReference type="Proteomes" id="UP000316199"/>
    </source>
</evidence>
<dbReference type="PANTHER" id="PTHR21090">
    <property type="entry name" value="AROM/DEHYDROQUINATE SYNTHASE"/>
    <property type="match status" value="1"/>
</dbReference>
<dbReference type="InterPro" id="IPR001986">
    <property type="entry name" value="Enolpyruvate_Tfrase_dom"/>
</dbReference>
<feature type="binding site" evidence="8">
    <location>
        <position position="27"/>
    </location>
    <ligand>
        <name>3-phosphoshikimate</name>
        <dbReference type="ChEBI" id="CHEBI:145989"/>
    </ligand>
</feature>
<feature type="binding site" evidence="8">
    <location>
        <position position="342"/>
    </location>
    <ligand>
        <name>phosphoenolpyruvate</name>
        <dbReference type="ChEBI" id="CHEBI:58702"/>
    </ligand>
</feature>